<keyword evidence="3" id="KW-1185">Reference proteome</keyword>
<evidence type="ECO:0000313" key="2">
    <source>
        <dbReference type="EMBL" id="KAK0754681.1"/>
    </source>
</evidence>
<organism evidence="2 3">
    <name type="scientific">Schizothecium vesticola</name>
    <dbReference type="NCBI Taxonomy" id="314040"/>
    <lineage>
        <taxon>Eukaryota</taxon>
        <taxon>Fungi</taxon>
        <taxon>Dikarya</taxon>
        <taxon>Ascomycota</taxon>
        <taxon>Pezizomycotina</taxon>
        <taxon>Sordariomycetes</taxon>
        <taxon>Sordariomycetidae</taxon>
        <taxon>Sordariales</taxon>
        <taxon>Schizotheciaceae</taxon>
        <taxon>Schizothecium</taxon>
    </lineage>
</organism>
<dbReference type="InterPro" id="IPR000073">
    <property type="entry name" value="AB_hydrolase_1"/>
</dbReference>
<dbReference type="AlphaFoldDB" id="A0AA40KDA7"/>
<name>A0AA40KDA7_9PEZI</name>
<proteinExistence type="predicted"/>
<sequence>MPPSKPTLIFVPGAWFPSSSWDPVTALLASPPHNLPCVTIPLPSSHTPLPPPPGVPFPTLLDDITAVRTAITACTSRGRDVVLVVHSYGAIPGHSAARGLTSPAAAAPGDGRVLGFAMLTTGFTATGVAFLEGMGGTPPPMWRADYDAGEAVLQADAREVFFHDLRAEEAEVWAGRLGQQALAPLTGGGEHAYAAWREVPVWYLAARGDRALPVEAQRMLVEMARAQGGDVTVREVEGGHAVMLSRPGEVAGFVAEAVEDFVARKAARGG</sequence>
<evidence type="ECO:0000313" key="3">
    <source>
        <dbReference type="Proteomes" id="UP001172155"/>
    </source>
</evidence>
<gene>
    <name evidence="2" type="ORF">B0T18DRAFT_442996</name>
</gene>
<dbReference type="Proteomes" id="UP001172155">
    <property type="component" value="Unassembled WGS sequence"/>
</dbReference>
<dbReference type="PANTHER" id="PTHR37017:SF3">
    <property type="entry name" value="AB HYDROLASE-1 DOMAIN-CONTAINING PROTEIN"/>
    <property type="match status" value="1"/>
</dbReference>
<dbReference type="Pfam" id="PF12697">
    <property type="entry name" value="Abhydrolase_6"/>
    <property type="match status" value="1"/>
</dbReference>
<accession>A0AA40KDA7</accession>
<dbReference type="PANTHER" id="PTHR37017">
    <property type="entry name" value="AB HYDROLASE-1 DOMAIN-CONTAINING PROTEIN-RELATED"/>
    <property type="match status" value="1"/>
</dbReference>
<dbReference type="GO" id="GO:0016787">
    <property type="term" value="F:hydrolase activity"/>
    <property type="evidence" value="ECO:0007669"/>
    <property type="project" value="UniProtKB-KW"/>
</dbReference>
<protein>
    <submittedName>
        <fullName evidence="2">Alpha/beta hydrolase fold-1</fullName>
    </submittedName>
</protein>
<comment type="caution">
    <text evidence="2">The sequence shown here is derived from an EMBL/GenBank/DDBJ whole genome shotgun (WGS) entry which is preliminary data.</text>
</comment>
<dbReference type="SUPFAM" id="SSF53474">
    <property type="entry name" value="alpha/beta-Hydrolases"/>
    <property type="match status" value="1"/>
</dbReference>
<dbReference type="InterPro" id="IPR029058">
    <property type="entry name" value="AB_hydrolase_fold"/>
</dbReference>
<dbReference type="EMBL" id="JAUKUD010000001">
    <property type="protein sequence ID" value="KAK0754681.1"/>
    <property type="molecule type" value="Genomic_DNA"/>
</dbReference>
<dbReference type="InterPro" id="IPR052897">
    <property type="entry name" value="Sec-Metab_Biosynth_Hydrolase"/>
</dbReference>
<dbReference type="Gene3D" id="3.40.50.1820">
    <property type="entry name" value="alpha/beta hydrolase"/>
    <property type="match status" value="1"/>
</dbReference>
<feature type="domain" description="AB hydrolase-1" evidence="1">
    <location>
        <begin position="8"/>
        <end position="251"/>
    </location>
</feature>
<evidence type="ECO:0000259" key="1">
    <source>
        <dbReference type="Pfam" id="PF12697"/>
    </source>
</evidence>
<reference evidence="2" key="1">
    <citation type="submission" date="2023-06" db="EMBL/GenBank/DDBJ databases">
        <title>Genome-scale phylogeny and comparative genomics of the fungal order Sordariales.</title>
        <authorList>
            <consortium name="Lawrence Berkeley National Laboratory"/>
            <person name="Hensen N."/>
            <person name="Bonometti L."/>
            <person name="Westerberg I."/>
            <person name="Brannstrom I.O."/>
            <person name="Guillou S."/>
            <person name="Cros-Aarteil S."/>
            <person name="Calhoun S."/>
            <person name="Haridas S."/>
            <person name="Kuo A."/>
            <person name="Mondo S."/>
            <person name="Pangilinan J."/>
            <person name="Riley R."/>
            <person name="LaButti K."/>
            <person name="Andreopoulos B."/>
            <person name="Lipzen A."/>
            <person name="Chen C."/>
            <person name="Yanf M."/>
            <person name="Daum C."/>
            <person name="Ng V."/>
            <person name="Clum A."/>
            <person name="Steindorff A."/>
            <person name="Ohm R."/>
            <person name="Martin F."/>
            <person name="Silar P."/>
            <person name="Natvig D."/>
            <person name="Lalanne C."/>
            <person name="Gautier V."/>
            <person name="Ament-velasquez S.L."/>
            <person name="Kruys A."/>
            <person name="Hutchinson M.I."/>
            <person name="Powell A.J."/>
            <person name="Barry K."/>
            <person name="Miller A.N."/>
            <person name="Grigoriev I.V."/>
            <person name="Debuchy R."/>
            <person name="Gladieux P."/>
            <person name="Thoren M.H."/>
            <person name="Johannesson H."/>
        </authorList>
    </citation>
    <scope>NUCLEOTIDE SEQUENCE</scope>
    <source>
        <strain evidence="2">SMH3187-1</strain>
    </source>
</reference>
<keyword evidence="2" id="KW-0378">Hydrolase</keyword>